<evidence type="ECO:0000313" key="4">
    <source>
        <dbReference type="Proteomes" id="UP000199354"/>
    </source>
</evidence>
<reference evidence="3 4" key="1">
    <citation type="submission" date="2016-10" db="EMBL/GenBank/DDBJ databases">
        <authorList>
            <person name="de Groot N.N."/>
        </authorList>
    </citation>
    <scope>NUCLEOTIDE SEQUENCE [LARGE SCALE GENOMIC DNA]</scope>
    <source>
        <strain evidence="3 4">CGMCC 1.7031</strain>
    </source>
</reference>
<dbReference type="InterPro" id="IPR013538">
    <property type="entry name" value="ASHA1/2-like_C"/>
</dbReference>
<organism evidence="3 4">
    <name type="scientific">Flavobacterium caeni</name>
    <dbReference type="NCBI Taxonomy" id="490189"/>
    <lineage>
        <taxon>Bacteria</taxon>
        <taxon>Pseudomonadati</taxon>
        <taxon>Bacteroidota</taxon>
        <taxon>Flavobacteriia</taxon>
        <taxon>Flavobacteriales</taxon>
        <taxon>Flavobacteriaceae</taxon>
        <taxon>Flavobacterium</taxon>
    </lineage>
</organism>
<dbReference type="SUPFAM" id="SSF55961">
    <property type="entry name" value="Bet v1-like"/>
    <property type="match status" value="1"/>
</dbReference>
<dbReference type="CDD" id="cd07814">
    <property type="entry name" value="SRPBCC_CalC_Aha1-like"/>
    <property type="match status" value="1"/>
</dbReference>
<dbReference type="Proteomes" id="UP000199354">
    <property type="component" value="Unassembled WGS sequence"/>
</dbReference>
<dbReference type="EMBL" id="FMVF01000017">
    <property type="protein sequence ID" value="SCY92606.1"/>
    <property type="molecule type" value="Genomic_DNA"/>
</dbReference>
<accession>A0A1G5JW95</accession>
<dbReference type="AlphaFoldDB" id="A0A1G5JW95"/>
<proteinExistence type="inferred from homology"/>
<protein>
    <submittedName>
        <fullName evidence="3">Uncharacterized conserved protein YndB, AHSA1/START domain</fullName>
    </submittedName>
</protein>
<dbReference type="STRING" id="490189.SAMN02927903_02937"/>
<keyword evidence="4" id="KW-1185">Reference proteome</keyword>
<comment type="similarity">
    <text evidence="1">Belongs to the AHA1 family.</text>
</comment>
<gene>
    <name evidence="3" type="ORF">SAMN02927903_02937</name>
</gene>
<evidence type="ECO:0000256" key="1">
    <source>
        <dbReference type="ARBA" id="ARBA00006817"/>
    </source>
</evidence>
<dbReference type="OrthoDB" id="9795306at2"/>
<evidence type="ECO:0000259" key="2">
    <source>
        <dbReference type="Pfam" id="PF08327"/>
    </source>
</evidence>
<name>A0A1G5JW95_9FLAO</name>
<sequence>MKNAMMDFSVDRENNKVHVKRNFAAGRDKVWAAWTQSEILDLWWAPKPWTAQTKSQEFRVGGRWLYAMVSPEGEEHWSFADYQSIDAKNSFSGKDGFCDESGNVNTDWPQSLWLVTFVDDGPHTAVAISITYPSLTDLEKTLEMGFQEGFTMGLGNLDEWLAAN</sequence>
<dbReference type="InterPro" id="IPR023393">
    <property type="entry name" value="START-like_dom_sf"/>
</dbReference>
<feature type="domain" description="Activator of Hsp90 ATPase homologue 1/2-like C-terminal" evidence="2">
    <location>
        <begin position="25"/>
        <end position="161"/>
    </location>
</feature>
<dbReference type="Gene3D" id="3.30.530.20">
    <property type="match status" value="1"/>
</dbReference>
<evidence type="ECO:0000313" key="3">
    <source>
        <dbReference type="EMBL" id="SCY92606.1"/>
    </source>
</evidence>
<dbReference type="Pfam" id="PF08327">
    <property type="entry name" value="AHSA1"/>
    <property type="match status" value="1"/>
</dbReference>
<dbReference type="RefSeq" id="WP_091145851.1">
    <property type="nucleotide sequence ID" value="NZ_FMVF01000017.1"/>
</dbReference>